<sequence length="221" mass="25560">MLCDTSPNSKDDGFLAFLRLIGSLYFKKHITEFLPEFITPGDLFKDVFHKCSKLTLKEKHCRWLDIIREKVQVRVSYEDQIPPSVTALKLHWLRSCLVSQMYDQATENTISLPSFCSYGYRINIEKNLEPQWEKESHMLSVQSHVNWLLRGCKCKKGCIKQNCRCKKANQKCGPGCSCTNCQNCSQYKDKCINIEVEEDKVLNFQHPSDSEEDESVSSDTE</sequence>
<feature type="domain" description="Tesmin/TSO1-like CXC" evidence="1">
    <location>
        <begin position="147"/>
        <end position="187"/>
    </location>
</feature>
<dbReference type="Proteomes" id="UP000683360">
    <property type="component" value="Unassembled WGS sequence"/>
</dbReference>
<name>A0A8S3QKY5_MYTED</name>
<accession>A0A8S3QKY5</accession>
<evidence type="ECO:0000259" key="1">
    <source>
        <dbReference type="SMART" id="SM01114"/>
    </source>
</evidence>
<evidence type="ECO:0000313" key="2">
    <source>
        <dbReference type="EMBL" id="CAG2194306.1"/>
    </source>
</evidence>
<protein>
    <recommendedName>
        <fullName evidence="1">Tesmin/TSO1-like CXC domain-containing protein</fullName>
    </recommendedName>
</protein>
<keyword evidence="3" id="KW-1185">Reference proteome</keyword>
<comment type="caution">
    <text evidence="2">The sequence shown here is derived from an EMBL/GenBank/DDBJ whole genome shotgun (WGS) entry which is preliminary data.</text>
</comment>
<gene>
    <name evidence="2" type="ORF">MEDL_9344</name>
</gene>
<evidence type="ECO:0000313" key="3">
    <source>
        <dbReference type="Proteomes" id="UP000683360"/>
    </source>
</evidence>
<dbReference type="SMART" id="SM01114">
    <property type="entry name" value="CXC"/>
    <property type="match status" value="1"/>
</dbReference>
<reference evidence="2" key="1">
    <citation type="submission" date="2021-03" db="EMBL/GenBank/DDBJ databases">
        <authorList>
            <person name="Bekaert M."/>
        </authorList>
    </citation>
    <scope>NUCLEOTIDE SEQUENCE</scope>
</reference>
<dbReference type="InterPro" id="IPR033467">
    <property type="entry name" value="Tesmin/TSO1-like_CXC"/>
</dbReference>
<dbReference type="AlphaFoldDB" id="A0A8S3QKY5"/>
<organism evidence="2 3">
    <name type="scientific">Mytilus edulis</name>
    <name type="common">Blue mussel</name>
    <dbReference type="NCBI Taxonomy" id="6550"/>
    <lineage>
        <taxon>Eukaryota</taxon>
        <taxon>Metazoa</taxon>
        <taxon>Spiralia</taxon>
        <taxon>Lophotrochozoa</taxon>
        <taxon>Mollusca</taxon>
        <taxon>Bivalvia</taxon>
        <taxon>Autobranchia</taxon>
        <taxon>Pteriomorphia</taxon>
        <taxon>Mytilida</taxon>
        <taxon>Mytiloidea</taxon>
        <taxon>Mytilidae</taxon>
        <taxon>Mytilinae</taxon>
        <taxon>Mytilus</taxon>
    </lineage>
</organism>
<dbReference type="EMBL" id="CAJPWZ010000476">
    <property type="protein sequence ID" value="CAG2194306.1"/>
    <property type="molecule type" value="Genomic_DNA"/>
</dbReference>
<proteinExistence type="predicted"/>